<keyword evidence="6" id="KW-0414">Isoprene biosynthesis</keyword>
<dbReference type="InterPro" id="IPR006204">
    <property type="entry name" value="GHMP_kinase_N_dom"/>
</dbReference>
<dbReference type="Gene3D" id="3.30.230.10">
    <property type="match status" value="1"/>
</dbReference>
<dbReference type="NCBIfam" id="TIGR00154">
    <property type="entry name" value="ispE"/>
    <property type="match status" value="1"/>
</dbReference>
<dbReference type="Pfam" id="PF00288">
    <property type="entry name" value="GHMP_kinases_N"/>
    <property type="match status" value="1"/>
</dbReference>
<dbReference type="InterPro" id="IPR004424">
    <property type="entry name" value="IspE"/>
</dbReference>
<dbReference type="PANTHER" id="PTHR43527:SF2">
    <property type="entry name" value="4-DIPHOSPHOCYTIDYL-2-C-METHYL-D-ERYTHRITOL KINASE, CHLOROPLASTIC"/>
    <property type="match status" value="1"/>
</dbReference>
<dbReference type="GO" id="GO:0016114">
    <property type="term" value="P:terpenoid biosynthetic process"/>
    <property type="evidence" value="ECO:0007669"/>
    <property type="project" value="UniProtKB-UniRule"/>
</dbReference>
<dbReference type="SUPFAM" id="SSF55060">
    <property type="entry name" value="GHMP Kinase, C-terminal domain"/>
    <property type="match status" value="1"/>
</dbReference>
<sequence length="261" mass="29448">MVRSYAKINIALFVNEKRSDGFHNIDSFFHLVDLFDEIDFSISESERTEVRIARSAPYLDEGKMDLMEKAALLFSSASRKNFSLEISIKKNIPSKAGLGGGSSNASAVLRYLNSHYENILSSDTLMNLALLTGSDVPFFLSGFKAAHVKGRGEIIKEVEPLMCSVDLFFPHFSVDTAGAYRILDEIKREKKEIESDKIILSNKLTNDFELVVSEKKEIAELRECYGFFSLSGSGSTYYGINRQKPVSQYNNIDRLTRFLLF</sequence>
<dbReference type="EMBL" id="DXHU01000023">
    <property type="protein sequence ID" value="HIV99479.1"/>
    <property type="molecule type" value="Genomic_DNA"/>
</dbReference>
<dbReference type="GO" id="GO:0019288">
    <property type="term" value="P:isopentenyl diphosphate biosynthetic process, methylerythritol 4-phosphate pathway"/>
    <property type="evidence" value="ECO:0007669"/>
    <property type="project" value="UniProtKB-UniRule"/>
</dbReference>
<gene>
    <name evidence="6 8" type="primary">ispE</name>
    <name evidence="8" type="ORF">IAB12_06875</name>
</gene>
<keyword evidence="2 6" id="KW-0808">Transferase</keyword>
<comment type="function">
    <text evidence="6">Catalyzes the phosphorylation of the position 2 hydroxy group of 4-diphosphocytidyl-2C-methyl-D-erythritol.</text>
</comment>
<feature type="domain" description="GHMP kinase N-terminal" evidence="7">
    <location>
        <begin position="67"/>
        <end position="142"/>
    </location>
</feature>
<keyword evidence="5 6" id="KW-0067">ATP-binding</keyword>
<evidence type="ECO:0000256" key="5">
    <source>
        <dbReference type="ARBA" id="ARBA00022840"/>
    </source>
</evidence>
<evidence type="ECO:0000313" key="9">
    <source>
        <dbReference type="Proteomes" id="UP000823936"/>
    </source>
</evidence>
<dbReference type="InterPro" id="IPR020568">
    <property type="entry name" value="Ribosomal_Su5_D2-typ_SF"/>
</dbReference>
<evidence type="ECO:0000256" key="2">
    <source>
        <dbReference type="ARBA" id="ARBA00022679"/>
    </source>
</evidence>
<reference evidence="8" key="2">
    <citation type="submission" date="2021-04" db="EMBL/GenBank/DDBJ databases">
        <authorList>
            <person name="Gilroy R."/>
        </authorList>
    </citation>
    <scope>NUCLEOTIDE SEQUENCE</scope>
    <source>
        <strain evidence="8">Gambia11-129</strain>
    </source>
</reference>
<evidence type="ECO:0000256" key="1">
    <source>
        <dbReference type="ARBA" id="ARBA00017473"/>
    </source>
</evidence>
<dbReference type="GO" id="GO:0050515">
    <property type="term" value="F:4-(cytidine 5'-diphospho)-2-C-methyl-D-erythritol kinase activity"/>
    <property type="evidence" value="ECO:0007669"/>
    <property type="project" value="UniProtKB-UniRule"/>
</dbReference>
<dbReference type="GO" id="GO:0005524">
    <property type="term" value="F:ATP binding"/>
    <property type="evidence" value="ECO:0007669"/>
    <property type="project" value="UniProtKB-UniRule"/>
</dbReference>
<keyword evidence="3 6" id="KW-0547">Nucleotide-binding</keyword>
<dbReference type="InterPro" id="IPR036554">
    <property type="entry name" value="GHMP_kinase_C_sf"/>
</dbReference>
<protein>
    <recommendedName>
        <fullName evidence="1 6">4-diphosphocytidyl-2-C-methyl-D-erythritol kinase</fullName>
        <shortName evidence="6">CMK</shortName>
        <ecNumber evidence="6">2.7.1.148</ecNumber>
    </recommendedName>
    <alternativeName>
        <fullName evidence="6">4-(cytidine-5'-diphospho)-2-C-methyl-D-erythritol kinase</fullName>
    </alternativeName>
</protein>
<feature type="active site" evidence="6">
    <location>
        <position position="7"/>
    </location>
</feature>
<comment type="similarity">
    <text evidence="6">Belongs to the GHMP kinase family. IspE subfamily.</text>
</comment>
<dbReference type="Proteomes" id="UP000823936">
    <property type="component" value="Unassembled WGS sequence"/>
</dbReference>
<accession>A0A9D1TNA1</accession>
<comment type="caution">
    <text evidence="8">The sequence shown here is derived from an EMBL/GenBank/DDBJ whole genome shotgun (WGS) entry which is preliminary data.</text>
</comment>
<dbReference type="PIRSF" id="PIRSF010376">
    <property type="entry name" value="IspE"/>
    <property type="match status" value="1"/>
</dbReference>
<keyword evidence="4 6" id="KW-0418">Kinase</keyword>
<proteinExistence type="inferred from homology"/>
<dbReference type="InterPro" id="IPR014721">
    <property type="entry name" value="Ribsml_uS5_D2-typ_fold_subgr"/>
</dbReference>
<name>A0A9D1TNA1_9SPIO</name>
<dbReference type="Gene3D" id="3.30.70.890">
    <property type="entry name" value="GHMP kinase, C-terminal domain"/>
    <property type="match status" value="1"/>
</dbReference>
<comment type="catalytic activity">
    <reaction evidence="6">
        <text>4-CDP-2-C-methyl-D-erythritol + ATP = 4-CDP-2-C-methyl-D-erythritol 2-phosphate + ADP + H(+)</text>
        <dbReference type="Rhea" id="RHEA:18437"/>
        <dbReference type="ChEBI" id="CHEBI:15378"/>
        <dbReference type="ChEBI" id="CHEBI:30616"/>
        <dbReference type="ChEBI" id="CHEBI:57823"/>
        <dbReference type="ChEBI" id="CHEBI:57919"/>
        <dbReference type="ChEBI" id="CHEBI:456216"/>
        <dbReference type="EC" id="2.7.1.148"/>
    </reaction>
</comment>
<organism evidence="8 9">
    <name type="scientific">Candidatus Ornithospirochaeta avicola</name>
    <dbReference type="NCBI Taxonomy" id="2840896"/>
    <lineage>
        <taxon>Bacteria</taxon>
        <taxon>Pseudomonadati</taxon>
        <taxon>Spirochaetota</taxon>
        <taxon>Spirochaetia</taxon>
        <taxon>Spirochaetales</taxon>
        <taxon>Spirochaetaceae</taxon>
        <taxon>Spirochaetaceae incertae sedis</taxon>
        <taxon>Candidatus Ornithospirochaeta</taxon>
    </lineage>
</organism>
<dbReference type="AlphaFoldDB" id="A0A9D1TNA1"/>
<feature type="binding site" evidence="6">
    <location>
        <begin position="93"/>
        <end position="103"/>
    </location>
    <ligand>
        <name>ATP</name>
        <dbReference type="ChEBI" id="CHEBI:30616"/>
    </ligand>
</feature>
<comment type="pathway">
    <text evidence="6">Isoprenoid biosynthesis; isopentenyl diphosphate biosynthesis via DXP pathway; isopentenyl diphosphate from 1-deoxy-D-xylulose 5-phosphate: step 3/6.</text>
</comment>
<dbReference type="HAMAP" id="MF_00061">
    <property type="entry name" value="IspE"/>
    <property type="match status" value="1"/>
</dbReference>
<reference evidence="8" key="1">
    <citation type="journal article" date="2021" name="PeerJ">
        <title>Extensive microbial diversity within the chicken gut microbiome revealed by metagenomics and culture.</title>
        <authorList>
            <person name="Gilroy R."/>
            <person name="Ravi A."/>
            <person name="Getino M."/>
            <person name="Pursley I."/>
            <person name="Horton D.L."/>
            <person name="Alikhan N.F."/>
            <person name="Baker D."/>
            <person name="Gharbi K."/>
            <person name="Hall N."/>
            <person name="Watson M."/>
            <person name="Adriaenssens E.M."/>
            <person name="Foster-Nyarko E."/>
            <person name="Jarju S."/>
            <person name="Secka A."/>
            <person name="Antonio M."/>
            <person name="Oren A."/>
            <person name="Chaudhuri R.R."/>
            <person name="La Ragione R."/>
            <person name="Hildebrand F."/>
            <person name="Pallen M.J."/>
        </authorList>
    </citation>
    <scope>NUCLEOTIDE SEQUENCE</scope>
    <source>
        <strain evidence="8">Gambia11-129</strain>
    </source>
</reference>
<evidence type="ECO:0000256" key="4">
    <source>
        <dbReference type="ARBA" id="ARBA00022777"/>
    </source>
</evidence>
<evidence type="ECO:0000256" key="6">
    <source>
        <dbReference type="HAMAP-Rule" id="MF_00061"/>
    </source>
</evidence>
<feature type="active site" evidence="6">
    <location>
        <position position="135"/>
    </location>
</feature>
<dbReference type="EC" id="2.7.1.148" evidence="6"/>
<evidence type="ECO:0000256" key="3">
    <source>
        <dbReference type="ARBA" id="ARBA00022741"/>
    </source>
</evidence>
<dbReference type="PANTHER" id="PTHR43527">
    <property type="entry name" value="4-DIPHOSPHOCYTIDYL-2-C-METHYL-D-ERYTHRITOL KINASE, CHLOROPLASTIC"/>
    <property type="match status" value="1"/>
</dbReference>
<evidence type="ECO:0000313" key="8">
    <source>
        <dbReference type="EMBL" id="HIV99479.1"/>
    </source>
</evidence>
<evidence type="ECO:0000259" key="7">
    <source>
        <dbReference type="Pfam" id="PF00288"/>
    </source>
</evidence>
<dbReference type="SUPFAM" id="SSF54211">
    <property type="entry name" value="Ribosomal protein S5 domain 2-like"/>
    <property type="match status" value="1"/>
</dbReference>